<dbReference type="InterPro" id="IPR053376">
    <property type="entry name" value="Serine_acetyltransferase"/>
</dbReference>
<evidence type="ECO:0000256" key="1">
    <source>
        <dbReference type="ARBA" id="ARBA00007274"/>
    </source>
</evidence>
<dbReference type="AlphaFoldDB" id="A0A9D1SA55"/>
<sequence>MESKYKLILQDIDAVIARDPATRNRTEAVLLSSGLHAILIYRLSHYLWKRNFRLTSRIISQIGRFLTGVEIHPGARIGKGFFIDHGMGVVIGETAEIGNNVTLYHDVTLGGTTVFDKNGKVTTKRHPTIGNNVIIGSGSQVLGPIKVGNNVKIGSNAIVTKDVAPDTTVIGLAAHRVEDLKKNRRFCAYGLNGEVEECISADSLYQEVRALRKELEEIKKSRPESREN</sequence>
<evidence type="ECO:0000256" key="3">
    <source>
        <dbReference type="ARBA" id="ARBA00022679"/>
    </source>
</evidence>
<dbReference type="NCBIfam" id="TIGR01172">
    <property type="entry name" value="cysE"/>
    <property type="match status" value="1"/>
</dbReference>
<dbReference type="NCBIfam" id="NF041874">
    <property type="entry name" value="EPS_EpsC"/>
    <property type="match status" value="1"/>
</dbReference>
<accession>A0A9D1SA55</accession>
<dbReference type="EMBL" id="DVNC01000006">
    <property type="protein sequence ID" value="HIU52550.1"/>
    <property type="molecule type" value="Genomic_DNA"/>
</dbReference>
<evidence type="ECO:0000256" key="6">
    <source>
        <dbReference type="ARBA" id="ARBA00049486"/>
    </source>
</evidence>
<comment type="caution">
    <text evidence="9">The sequence shown here is derived from an EMBL/GenBank/DDBJ whole genome shotgun (WGS) entry which is preliminary data.</text>
</comment>
<dbReference type="PANTHER" id="PTHR42811">
    <property type="entry name" value="SERINE ACETYLTRANSFERASE"/>
    <property type="match status" value="1"/>
</dbReference>
<dbReference type="CDD" id="cd03354">
    <property type="entry name" value="LbH_SAT"/>
    <property type="match status" value="1"/>
</dbReference>
<keyword evidence="2" id="KW-0028">Amino-acid biosynthesis</keyword>
<organism evidence="9 10">
    <name type="scientific">Candidatus Scatocola faecipullorum</name>
    <dbReference type="NCBI Taxonomy" id="2840917"/>
    <lineage>
        <taxon>Bacteria</taxon>
        <taxon>Pseudomonadati</taxon>
        <taxon>Pseudomonadota</taxon>
        <taxon>Alphaproteobacteria</taxon>
        <taxon>Rhodospirillales</taxon>
        <taxon>Rhodospirillaceae</taxon>
        <taxon>Rhodospirillaceae incertae sedis</taxon>
        <taxon>Candidatus Scatocola</taxon>
    </lineage>
</organism>
<dbReference type="GO" id="GO:0005737">
    <property type="term" value="C:cytoplasm"/>
    <property type="evidence" value="ECO:0007669"/>
    <property type="project" value="InterPro"/>
</dbReference>
<evidence type="ECO:0000256" key="2">
    <source>
        <dbReference type="ARBA" id="ARBA00022605"/>
    </source>
</evidence>
<dbReference type="InterPro" id="IPR045304">
    <property type="entry name" value="LbH_SAT"/>
</dbReference>
<dbReference type="EC" id="2.3.1.30" evidence="7"/>
<reference evidence="9" key="2">
    <citation type="journal article" date="2021" name="PeerJ">
        <title>Extensive microbial diversity within the chicken gut microbiome revealed by metagenomics and culture.</title>
        <authorList>
            <person name="Gilroy R."/>
            <person name="Ravi A."/>
            <person name="Getino M."/>
            <person name="Pursley I."/>
            <person name="Horton D.L."/>
            <person name="Alikhan N.F."/>
            <person name="Baker D."/>
            <person name="Gharbi K."/>
            <person name="Hall N."/>
            <person name="Watson M."/>
            <person name="Adriaenssens E.M."/>
            <person name="Foster-Nyarko E."/>
            <person name="Jarju S."/>
            <person name="Secka A."/>
            <person name="Antonio M."/>
            <person name="Oren A."/>
            <person name="Chaudhuri R.R."/>
            <person name="La Ragione R."/>
            <person name="Hildebrand F."/>
            <person name="Pallen M.J."/>
        </authorList>
    </citation>
    <scope>NUCLEOTIDE SEQUENCE</scope>
    <source>
        <strain evidence="9">ChiW3-316</strain>
    </source>
</reference>
<dbReference type="GO" id="GO:0006535">
    <property type="term" value="P:cysteine biosynthetic process from serine"/>
    <property type="evidence" value="ECO:0007669"/>
    <property type="project" value="InterPro"/>
</dbReference>
<evidence type="ECO:0000256" key="7">
    <source>
        <dbReference type="PIRNR" id="PIRNR000441"/>
    </source>
</evidence>
<dbReference type="Proteomes" id="UP000824107">
    <property type="component" value="Unassembled WGS sequence"/>
</dbReference>
<dbReference type="SUPFAM" id="SSF51161">
    <property type="entry name" value="Trimeric LpxA-like enzymes"/>
    <property type="match status" value="1"/>
</dbReference>
<dbReference type="InterPro" id="IPR042122">
    <property type="entry name" value="Ser_AcTrfase_N_sf"/>
</dbReference>
<keyword evidence="3 7" id="KW-0808">Transferase</keyword>
<keyword evidence="4" id="KW-0677">Repeat</keyword>
<reference evidence="9" key="1">
    <citation type="submission" date="2020-10" db="EMBL/GenBank/DDBJ databases">
        <authorList>
            <person name="Gilroy R."/>
        </authorList>
    </citation>
    <scope>NUCLEOTIDE SEQUENCE</scope>
    <source>
        <strain evidence="9">ChiW3-316</strain>
    </source>
</reference>
<gene>
    <name evidence="9" type="primary">cysE</name>
    <name evidence="9" type="ORF">IAD20_00535</name>
</gene>
<dbReference type="GO" id="GO:0009001">
    <property type="term" value="F:serine O-acetyltransferase activity"/>
    <property type="evidence" value="ECO:0007669"/>
    <property type="project" value="UniProtKB-EC"/>
</dbReference>
<proteinExistence type="inferred from homology"/>
<dbReference type="InterPro" id="IPR001451">
    <property type="entry name" value="Hexapep"/>
</dbReference>
<keyword evidence="5 7" id="KW-0012">Acyltransferase</keyword>
<name>A0A9D1SA55_9PROT</name>
<dbReference type="Gene3D" id="1.10.3130.10">
    <property type="entry name" value="serine acetyltransferase, domain 1"/>
    <property type="match status" value="1"/>
</dbReference>
<dbReference type="PIRSF" id="PIRSF000441">
    <property type="entry name" value="CysE"/>
    <property type="match status" value="1"/>
</dbReference>
<dbReference type="InterPro" id="IPR011004">
    <property type="entry name" value="Trimer_LpxA-like_sf"/>
</dbReference>
<evidence type="ECO:0000256" key="5">
    <source>
        <dbReference type="ARBA" id="ARBA00023315"/>
    </source>
</evidence>
<comment type="similarity">
    <text evidence="1 7">Belongs to the transferase hexapeptide repeat family.</text>
</comment>
<keyword evidence="8" id="KW-0175">Coiled coil</keyword>
<dbReference type="FunFam" id="2.160.10.10:FF:000007">
    <property type="entry name" value="Serine acetyltransferase"/>
    <property type="match status" value="1"/>
</dbReference>
<dbReference type="InterPro" id="IPR018357">
    <property type="entry name" value="Hexapep_transf_CS"/>
</dbReference>
<comment type="catalytic activity">
    <reaction evidence="6 7">
        <text>L-serine + acetyl-CoA = O-acetyl-L-serine + CoA</text>
        <dbReference type="Rhea" id="RHEA:24560"/>
        <dbReference type="ChEBI" id="CHEBI:33384"/>
        <dbReference type="ChEBI" id="CHEBI:57287"/>
        <dbReference type="ChEBI" id="CHEBI:57288"/>
        <dbReference type="ChEBI" id="CHEBI:58340"/>
        <dbReference type="EC" id="2.3.1.30"/>
    </reaction>
</comment>
<dbReference type="Pfam" id="PF00132">
    <property type="entry name" value="Hexapep"/>
    <property type="match status" value="1"/>
</dbReference>
<dbReference type="PROSITE" id="PS00101">
    <property type="entry name" value="HEXAPEP_TRANSFERASES"/>
    <property type="match status" value="1"/>
</dbReference>
<evidence type="ECO:0000256" key="4">
    <source>
        <dbReference type="ARBA" id="ARBA00022737"/>
    </source>
</evidence>
<dbReference type="InterPro" id="IPR005881">
    <property type="entry name" value="Ser_O-AcTrfase"/>
</dbReference>
<evidence type="ECO:0000313" key="9">
    <source>
        <dbReference type="EMBL" id="HIU52550.1"/>
    </source>
</evidence>
<feature type="coiled-coil region" evidence="8">
    <location>
        <begin position="201"/>
        <end position="228"/>
    </location>
</feature>
<evidence type="ECO:0000256" key="8">
    <source>
        <dbReference type="SAM" id="Coils"/>
    </source>
</evidence>
<dbReference type="Gene3D" id="2.160.10.10">
    <property type="entry name" value="Hexapeptide repeat proteins"/>
    <property type="match status" value="1"/>
</dbReference>
<protein>
    <recommendedName>
        <fullName evidence="7">Serine acetyltransferase</fullName>
        <ecNumber evidence="7">2.3.1.30</ecNumber>
    </recommendedName>
</protein>
<evidence type="ECO:0000313" key="10">
    <source>
        <dbReference type="Proteomes" id="UP000824107"/>
    </source>
</evidence>